<sequence length="330" mass="38868">MMSEIRLSKKQILHRLNTIKIKPSGLQGRKYGVSVKYYSGNEEKPSKRIDYTVAANLNIEYGKGSLSIHKEDIFYNQHEPDKISEILSSALSATIYPVEVDLNEKGTGTGEIINHDKMLERWKIQKSKIADKYSSKELDIFIDNFENKLQNKAIIEQSLHNDWFWNLFFHPKFIDYGDTRKVERDLYLSVIPYRGPLKFSGVQTIDKFPTDYHSFVIEFESEELLAPRYFYPEGHHDDSSLYMTLKVIFDHDLYHHFPMHTRAYFEVFSRDWSGTKIFVKKIHYTQYQLGSEEYKDKVLDESSPFITGGLVKVPPNKWGFDNFERIENDW</sequence>
<evidence type="ECO:0000313" key="1">
    <source>
        <dbReference type="EMBL" id="SHL46152.1"/>
    </source>
</evidence>
<dbReference type="AlphaFoldDB" id="A0A1M7ATT5"/>
<gene>
    <name evidence="1" type="ORF">SAMN05444407_104114</name>
</gene>
<protein>
    <submittedName>
        <fullName evidence="1">Uncharacterized protein</fullName>
    </submittedName>
</protein>
<reference evidence="1 2" key="1">
    <citation type="submission" date="2016-11" db="EMBL/GenBank/DDBJ databases">
        <authorList>
            <person name="Jaros S."/>
            <person name="Januszkiewicz K."/>
            <person name="Wedrychowicz H."/>
        </authorList>
    </citation>
    <scope>NUCLEOTIDE SEQUENCE [LARGE SCALE GENOMIC DNA]</scope>
    <source>
        <strain evidence="1 2">DSM 27621</strain>
    </source>
</reference>
<proteinExistence type="predicted"/>
<dbReference type="STRING" id="1423959.SAMN05444407_104114"/>
<dbReference type="RefSeq" id="WP_228390729.1">
    <property type="nucleotide sequence ID" value="NZ_FRBM01000004.1"/>
</dbReference>
<name>A0A1M7ATT5_9FLAO</name>
<accession>A0A1M7ATT5</accession>
<evidence type="ECO:0000313" key="2">
    <source>
        <dbReference type="Proteomes" id="UP000184069"/>
    </source>
</evidence>
<organism evidence="1 2">
    <name type="scientific">Chryseobacterium contaminans</name>
    <dbReference type="NCBI Taxonomy" id="1423959"/>
    <lineage>
        <taxon>Bacteria</taxon>
        <taxon>Pseudomonadati</taxon>
        <taxon>Bacteroidota</taxon>
        <taxon>Flavobacteriia</taxon>
        <taxon>Flavobacteriales</taxon>
        <taxon>Weeksellaceae</taxon>
        <taxon>Chryseobacterium group</taxon>
        <taxon>Chryseobacterium</taxon>
    </lineage>
</organism>
<dbReference type="EMBL" id="FRBM01000004">
    <property type="protein sequence ID" value="SHL46152.1"/>
    <property type="molecule type" value="Genomic_DNA"/>
</dbReference>
<dbReference type="Proteomes" id="UP000184069">
    <property type="component" value="Unassembled WGS sequence"/>
</dbReference>